<gene>
    <name evidence="1" type="ORF">MUB46_11725</name>
</gene>
<sequence length="151" mass="16196">MLRRLAILVGLAVSLAACEETTGDYVEVSGGGFLFNYRLAEATYGLVATARRTVPPGTLFIADFENPEGGPPLTVELISREKQRRFALNSPPISNVVADTPYTVTLTLKTPEGAVIETHETTYTSKIGSSVLPEKPLTIGPGYTKNPALEE</sequence>
<dbReference type="Proteomes" id="UP001320898">
    <property type="component" value="Unassembled WGS sequence"/>
</dbReference>
<evidence type="ECO:0000313" key="2">
    <source>
        <dbReference type="Proteomes" id="UP001320898"/>
    </source>
</evidence>
<dbReference type="RefSeq" id="WP_261616111.1">
    <property type="nucleotide sequence ID" value="NZ_JALIDZ010000005.1"/>
</dbReference>
<dbReference type="EMBL" id="JALIDZ010000005">
    <property type="protein sequence ID" value="MCT8972528.1"/>
    <property type="molecule type" value="Genomic_DNA"/>
</dbReference>
<reference evidence="1 2" key="1">
    <citation type="submission" date="2022-04" db="EMBL/GenBank/DDBJ databases">
        <authorList>
            <person name="Ye Y.-Q."/>
            <person name="Du Z.-J."/>
        </authorList>
    </citation>
    <scope>NUCLEOTIDE SEQUENCE [LARGE SCALE GENOMIC DNA]</scope>
    <source>
        <strain evidence="1 2">A6E488</strain>
    </source>
</reference>
<dbReference type="AlphaFoldDB" id="A0AAW5QXU8"/>
<keyword evidence="2" id="KW-1185">Reference proteome</keyword>
<dbReference type="PROSITE" id="PS51257">
    <property type="entry name" value="PROKAR_LIPOPROTEIN"/>
    <property type="match status" value="1"/>
</dbReference>
<evidence type="ECO:0000313" key="1">
    <source>
        <dbReference type="EMBL" id="MCT8972528.1"/>
    </source>
</evidence>
<proteinExistence type="predicted"/>
<evidence type="ECO:0008006" key="3">
    <source>
        <dbReference type="Google" id="ProtNLM"/>
    </source>
</evidence>
<comment type="caution">
    <text evidence="1">The sequence shown here is derived from an EMBL/GenBank/DDBJ whole genome shotgun (WGS) entry which is preliminary data.</text>
</comment>
<protein>
    <recommendedName>
        <fullName evidence="3">DUF4249 family protein</fullName>
    </recommendedName>
</protein>
<name>A0AAW5QXU8_9HYPH</name>
<accession>A0AAW5QXU8</accession>
<organism evidence="1 2">
    <name type="scientific">Microbaculum marinisediminis</name>
    <dbReference type="NCBI Taxonomy" id="2931392"/>
    <lineage>
        <taxon>Bacteria</taxon>
        <taxon>Pseudomonadati</taxon>
        <taxon>Pseudomonadota</taxon>
        <taxon>Alphaproteobacteria</taxon>
        <taxon>Hyphomicrobiales</taxon>
        <taxon>Tepidamorphaceae</taxon>
        <taxon>Microbaculum</taxon>
    </lineage>
</organism>